<dbReference type="InterPro" id="IPR001638">
    <property type="entry name" value="Solute-binding_3/MltF_N"/>
</dbReference>
<keyword evidence="1 2" id="KW-0732">Signal</keyword>
<evidence type="ECO:0000256" key="2">
    <source>
        <dbReference type="SAM" id="SignalP"/>
    </source>
</evidence>
<evidence type="ECO:0000313" key="5">
    <source>
        <dbReference type="Proteomes" id="UP000255411"/>
    </source>
</evidence>
<feature type="domain" description="Solute-binding protein family 3/N-terminal" evidence="3">
    <location>
        <begin position="41"/>
        <end position="267"/>
    </location>
</feature>
<name>A0A345VK34_9STRE</name>
<dbReference type="SMART" id="SM00062">
    <property type="entry name" value="PBPb"/>
    <property type="match status" value="1"/>
</dbReference>
<proteinExistence type="predicted"/>
<dbReference type="Gene3D" id="3.40.190.10">
    <property type="entry name" value="Periplasmic binding protein-like II"/>
    <property type="match status" value="2"/>
</dbReference>
<dbReference type="PANTHER" id="PTHR35936:SF17">
    <property type="entry name" value="ARGININE-BINDING EXTRACELLULAR PROTEIN ARTP"/>
    <property type="match status" value="1"/>
</dbReference>
<dbReference type="RefSeq" id="WP_162797768.1">
    <property type="nucleotide sequence ID" value="NZ_CP022601.1"/>
</dbReference>
<accession>A0A345VK34</accession>
<dbReference type="Pfam" id="PF00497">
    <property type="entry name" value="SBP_bac_3"/>
    <property type="match status" value="1"/>
</dbReference>
<gene>
    <name evidence="4" type="primary">yckB_2</name>
    <name evidence="4" type="ORF">Sp14A_11710</name>
</gene>
<dbReference type="Proteomes" id="UP000255411">
    <property type="component" value="Chromosome"/>
</dbReference>
<dbReference type="PROSITE" id="PS51257">
    <property type="entry name" value="PROKAR_LIPOPROTEIN"/>
    <property type="match status" value="1"/>
</dbReference>
<dbReference type="SUPFAM" id="SSF53850">
    <property type="entry name" value="Periplasmic binding protein-like II"/>
    <property type="match status" value="1"/>
</dbReference>
<evidence type="ECO:0000313" key="4">
    <source>
        <dbReference type="EMBL" id="AXJ13086.1"/>
    </source>
</evidence>
<evidence type="ECO:0000256" key="1">
    <source>
        <dbReference type="ARBA" id="ARBA00022729"/>
    </source>
</evidence>
<evidence type="ECO:0000259" key="3">
    <source>
        <dbReference type="SMART" id="SM00062"/>
    </source>
</evidence>
<dbReference type="AlphaFoldDB" id="A0A345VK34"/>
<sequence length="270" mass="30071">MKMKFYLMVSFFLIILLSLSACSLQQTKEDRSWLKVKERGKLIVATETGFAPFTFKTLVNSKDTIVGSDIEMVNEIAKDLGVSVEYKEMSFDNVLATVQSGQADIGISGISITKERQKSFLFSTGYYTAKTKLIVPKNKLNTYTNFDDFAGKDIASQKGSIQENIAKETFSKSNIVSLPQISEMIVELKQDKVDGVLLEEPIAKAYVEKNPTLAISDIDLPSKDSDSYGILLPKHSKSLRNKINKALEPMIKTGKIDQLIESAFKLSINQ</sequence>
<feature type="chain" id="PRO_5038465595" evidence="2">
    <location>
        <begin position="22"/>
        <end position="270"/>
    </location>
</feature>
<protein>
    <submittedName>
        <fullName evidence="4">Putative ABC transporter extracellular-binding protein YckB</fullName>
    </submittedName>
</protein>
<dbReference type="PANTHER" id="PTHR35936">
    <property type="entry name" value="MEMBRANE-BOUND LYTIC MUREIN TRANSGLYCOSYLASE F"/>
    <property type="match status" value="1"/>
</dbReference>
<reference evidence="4 5" key="1">
    <citation type="submission" date="2017-07" db="EMBL/GenBank/DDBJ databases">
        <title>Streptococcus pluranimalium as cause of bovine abortion.</title>
        <authorList>
            <person name="Rodriguez Campos S."/>
            <person name="Gobeli Brawand S."/>
            <person name="Brodard I."/>
            <person name="Rychener L."/>
            <person name="Perreten V."/>
        </authorList>
    </citation>
    <scope>NUCLEOTIDE SEQUENCE [LARGE SCALE GENOMIC DNA]</scope>
    <source>
        <strain evidence="4 5">14A0014</strain>
    </source>
</reference>
<organism evidence="4 5">
    <name type="scientific">Streptococcus pluranimalium</name>
    <dbReference type="NCBI Taxonomy" id="82348"/>
    <lineage>
        <taxon>Bacteria</taxon>
        <taxon>Bacillati</taxon>
        <taxon>Bacillota</taxon>
        <taxon>Bacilli</taxon>
        <taxon>Lactobacillales</taxon>
        <taxon>Streptococcaceae</taxon>
        <taxon>Streptococcus</taxon>
    </lineage>
</organism>
<dbReference type="EMBL" id="CP022601">
    <property type="protein sequence ID" value="AXJ13086.1"/>
    <property type="molecule type" value="Genomic_DNA"/>
</dbReference>
<feature type="signal peptide" evidence="2">
    <location>
        <begin position="1"/>
        <end position="21"/>
    </location>
</feature>